<proteinExistence type="predicted"/>
<dbReference type="EMBL" id="BARU01035917">
    <property type="protein sequence ID" value="GAH85877.1"/>
    <property type="molecule type" value="Genomic_DNA"/>
</dbReference>
<organism evidence="1">
    <name type="scientific">marine sediment metagenome</name>
    <dbReference type="NCBI Taxonomy" id="412755"/>
    <lineage>
        <taxon>unclassified sequences</taxon>
        <taxon>metagenomes</taxon>
        <taxon>ecological metagenomes</taxon>
    </lineage>
</organism>
<evidence type="ECO:0000313" key="1">
    <source>
        <dbReference type="EMBL" id="GAH85877.1"/>
    </source>
</evidence>
<protein>
    <submittedName>
        <fullName evidence="1">Uncharacterized protein</fullName>
    </submittedName>
</protein>
<name>X1IVX8_9ZZZZ</name>
<sequence>MYPDGAVICRDLKNRGYKLRVLAVMSGEKWHHPKCWYSKELRDKLKERASRVAHELIKEGKANRVVFVDEIHFEVKDHFHLQVNLM</sequence>
<gene>
    <name evidence="1" type="ORF">S03H2_56154</name>
</gene>
<comment type="caution">
    <text evidence="1">The sequence shown here is derived from an EMBL/GenBank/DDBJ whole genome shotgun (WGS) entry which is preliminary data.</text>
</comment>
<reference evidence="1" key="1">
    <citation type="journal article" date="2014" name="Front. Microbiol.">
        <title>High frequency of phylogenetically diverse reductive dehalogenase-homologous genes in deep subseafloor sedimentary metagenomes.</title>
        <authorList>
            <person name="Kawai M."/>
            <person name="Futagami T."/>
            <person name="Toyoda A."/>
            <person name="Takaki Y."/>
            <person name="Nishi S."/>
            <person name="Hori S."/>
            <person name="Arai W."/>
            <person name="Tsubouchi T."/>
            <person name="Morono Y."/>
            <person name="Uchiyama I."/>
            <person name="Ito T."/>
            <person name="Fujiyama A."/>
            <person name="Inagaki F."/>
            <person name="Takami H."/>
        </authorList>
    </citation>
    <scope>NUCLEOTIDE SEQUENCE</scope>
    <source>
        <strain evidence="1">Expedition CK06-06</strain>
    </source>
</reference>
<dbReference type="AlphaFoldDB" id="X1IVX8"/>
<accession>X1IVX8</accession>